<dbReference type="PANTHER" id="PTHR33116">
    <property type="entry name" value="REVERSE TRANSCRIPTASE ZINC-BINDING DOMAIN-CONTAINING PROTEIN-RELATED-RELATED"/>
    <property type="match status" value="1"/>
</dbReference>
<dbReference type="EMBL" id="DQ446327">
    <property type="protein sequence ID" value="ABE65398.1"/>
    <property type="molecule type" value="Genomic_DNA"/>
</dbReference>
<dbReference type="PANTHER" id="PTHR33116:SF80">
    <property type="entry name" value="REVERSE TRANSCRIPTASE ZINC-BINDING DOMAIN-CONTAINING PROTEIN"/>
    <property type="match status" value="1"/>
</dbReference>
<name>Q1PFN6_ARATH</name>
<organism evidence="1">
    <name type="scientific">Arabidopsis thaliana</name>
    <name type="common">Mouse-ear cress</name>
    <dbReference type="NCBI Taxonomy" id="3702"/>
    <lineage>
        <taxon>Eukaryota</taxon>
        <taxon>Viridiplantae</taxon>
        <taxon>Streptophyta</taxon>
        <taxon>Embryophyta</taxon>
        <taxon>Tracheophyta</taxon>
        <taxon>Spermatophyta</taxon>
        <taxon>Magnoliopsida</taxon>
        <taxon>eudicotyledons</taxon>
        <taxon>Gunneridae</taxon>
        <taxon>Pentapetalae</taxon>
        <taxon>rosids</taxon>
        <taxon>malvids</taxon>
        <taxon>Brassicales</taxon>
        <taxon>Brassicaceae</taxon>
        <taxon>Camelineae</taxon>
        <taxon>Arabidopsis</taxon>
    </lineage>
</organism>
<accession>Q1PFN6</accession>
<proteinExistence type="predicted"/>
<protein>
    <submittedName>
        <fullName evidence="1">Uncharacterized protein</fullName>
    </submittedName>
</protein>
<sequence>MTKAMTAHDYLPLIEKIRKRISSWTGRFLSYCGRLQLIKSVLMSITNFWSSAFRLPGNCMKEIERLCSAFLWSGPDLKTHNAKIAWSKVCLPMCEGGLGLRPLKEINTVCGLKLIWRLLASQTSLWGQWVQTYLIRRNNFWAIKASSYQGSWMWRKLLTLRDVARSFHKKEIHNGRNTSFWYDHWSSMGTLVDVLGARGCIDLGITTTTNMENVFTTRRSRKHRGDLLVRIEAEIEAAKTRHQPDIEDIDLWKPSTGYKKTFSTRETWKLIRMAEPVCEWAKGVWFPKPHQNLLSLLGWVCTIVFQQGTECKSGTAKLTLLAFSAKTLWKQEITYSSTVTTPIKFGKL</sequence>
<gene>
    <name evidence="1" type="ordered locus">At1g43570</name>
</gene>
<reference evidence="1" key="1">
    <citation type="submission" date="2006-03" db="EMBL/GenBank/DDBJ databases">
        <authorList>
            <person name="Underwood B.A."/>
            <person name="Xiao Y."/>
            <person name="Moskal W."/>
            <person name="Monaghan E."/>
            <person name="Wang W."/>
            <person name="Redman J."/>
            <person name="Wu H.C."/>
            <person name="Utterback T."/>
            <person name="Town C.D."/>
        </authorList>
    </citation>
    <scope>NUCLEOTIDE SEQUENCE</scope>
</reference>
<dbReference type="AlphaFoldDB" id="Q1PFN6"/>
<evidence type="ECO:0000313" key="1">
    <source>
        <dbReference type="EMBL" id="ABE65398.1"/>
    </source>
</evidence>